<keyword evidence="7" id="KW-1185">Reference proteome</keyword>
<evidence type="ECO:0000256" key="1">
    <source>
        <dbReference type="ARBA" id="ARBA00018672"/>
    </source>
</evidence>
<dbReference type="Proteomes" id="UP000179284">
    <property type="component" value="Chromosome I"/>
</dbReference>
<feature type="domain" description="Response regulatory" evidence="5">
    <location>
        <begin position="2"/>
        <end position="126"/>
    </location>
</feature>
<proteinExistence type="predicted"/>
<dbReference type="Gene3D" id="2.40.50.1020">
    <property type="entry name" value="LytTr DNA-binding domain"/>
    <property type="match status" value="1"/>
</dbReference>
<keyword evidence="4" id="KW-0175">Coiled coil</keyword>
<evidence type="ECO:0000256" key="4">
    <source>
        <dbReference type="SAM" id="Coils"/>
    </source>
</evidence>
<dbReference type="InterPro" id="IPR011006">
    <property type="entry name" value="CheY-like_superfamily"/>
</dbReference>
<dbReference type="InterPro" id="IPR001789">
    <property type="entry name" value="Sig_transdc_resp-reg_receiver"/>
</dbReference>
<dbReference type="OrthoDB" id="1999086at2"/>
<dbReference type="KEGG" id="bhu:bhn_I1660"/>
<dbReference type="SUPFAM" id="SSF52172">
    <property type="entry name" value="CheY-like"/>
    <property type="match status" value="1"/>
</dbReference>
<protein>
    <recommendedName>
        <fullName evidence="1">Stage 0 sporulation protein A homolog</fullName>
    </recommendedName>
</protein>
<reference evidence="7" key="1">
    <citation type="submission" date="2016-10" db="EMBL/GenBank/DDBJ databases">
        <title>The complete genome sequence of the rumen bacterium Butyrivibrio hungatei MB2003.</title>
        <authorList>
            <person name="Palevich N."/>
            <person name="Kelly W.J."/>
            <person name="Leahy S.C."/>
            <person name="Altermann E."/>
            <person name="Rakonjac J."/>
            <person name="Attwood G.T."/>
        </authorList>
    </citation>
    <scope>NUCLEOTIDE SEQUENCE [LARGE SCALE GENOMIC DNA]</scope>
    <source>
        <strain evidence="7">MB2003</strain>
    </source>
</reference>
<sequence>MHIAVCDDNIADRKQTERLLGRQSDRIFKESGERLYIDSYGNVDAFMIHPQMYHGLFVDMTSSEKNGIEIARMLLERGVTKPIILCSSTIDYEQEATKFGLTEENILFLNKPIKVAELTEVMDKIKLMMGDPIKVLELRGQKDTIYAKGDDIICVKRKGSELEITLTEGRSISIIADIYNFYDQCAIFPQICPVSDAGLININHIASTSFGKVTLDNGMALSISLIYRNSIKQAKELLKELQEQANSDMDQRHK</sequence>
<evidence type="ECO:0000313" key="7">
    <source>
        <dbReference type="Proteomes" id="UP000179284"/>
    </source>
</evidence>
<evidence type="ECO:0000256" key="3">
    <source>
        <dbReference type="PROSITE-ProRule" id="PRU00169"/>
    </source>
</evidence>
<dbReference type="PROSITE" id="PS50110">
    <property type="entry name" value="RESPONSE_REGULATORY"/>
    <property type="match status" value="1"/>
</dbReference>
<dbReference type="AlphaFoldDB" id="A0A1D9P2H0"/>
<keyword evidence="3" id="KW-0597">Phosphoprotein</keyword>
<feature type="coiled-coil region" evidence="4">
    <location>
        <begin position="224"/>
        <end position="251"/>
    </location>
</feature>
<name>A0A1D9P2H0_9FIRM</name>
<evidence type="ECO:0000313" key="6">
    <source>
        <dbReference type="EMBL" id="AOZ96693.1"/>
    </source>
</evidence>
<gene>
    <name evidence="6" type="ORF">bhn_I1660</name>
</gene>
<dbReference type="EMBL" id="CP017831">
    <property type="protein sequence ID" value="AOZ96693.1"/>
    <property type="molecule type" value="Genomic_DNA"/>
</dbReference>
<feature type="modified residue" description="4-aspartylphosphate" evidence="3">
    <location>
        <position position="59"/>
    </location>
</feature>
<dbReference type="Gene3D" id="3.40.50.2300">
    <property type="match status" value="1"/>
</dbReference>
<organism evidence="6 7">
    <name type="scientific">Butyrivibrio hungatei</name>
    <dbReference type="NCBI Taxonomy" id="185008"/>
    <lineage>
        <taxon>Bacteria</taxon>
        <taxon>Bacillati</taxon>
        <taxon>Bacillota</taxon>
        <taxon>Clostridia</taxon>
        <taxon>Lachnospirales</taxon>
        <taxon>Lachnospiraceae</taxon>
        <taxon>Butyrivibrio</taxon>
    </lineage>
</organism>
<evidence type="ECO:0000259" key="5">
    <source>
        <dbReference type="PROSITE" id="PS50110"/>
    </source>
</evidence>
<comment type="function">
    <text evidence="2">May play the central regulatory role in sporulation. It may be an element of the effector pathway responsible for the activation of sporulation genes in response to nutritional stress. Spo0A may act in concert with spo0H (a sigma factor) to control the expression of some genes that are critical to the sporulation process.</text>
</comment>
<dbReference type="GO" id="GO:0000160">
    <property type="term" value="P:phosphorelay signal transduction system"/>
    <property type="evidence" value="ECO:0007669"/>
    <property type="project" value="InterPro"/>
</dbReference>
<accession>A0A1D9P2H0</accession>
<evidence type="ECO:0000256" key="2">
    <source>
        <dbReference type="ARBA" id="ARBA00024867"/>
    </source>
</evidence>
<dbReference type="RefSeq" id="WP_071176359.1">
    <property type="nucleotide sequence ID" value="NZ_CP017831.1"/>
</dbReference>